<sequence length="402" mass="43616">MLGIIPESTNIPFDIREVIARIVDGSRFHEFKPKFGPTIVCGFAHIEGYPVGLIGNNGMLFSESAIKATHFVQICGKRGTPLVFLHNVTGFIIGTAFEQGGITKDGAKMVNAVSNVPVPKFSVVCGGSFGAGNYAMAGPAFGTRFTFLWPNAKISVMGGEQAAEVIAILKQKTLKRDGQQEMPDEMVKMLKKPIIDGIESSNSAYHSSAGAFDDGVIDPRDTRKVLAQVISISLNAPLPRNEYGVLIDLLVGDPESNKKAVSQECLKAQGLLYTMLSIGQKAEGCIDTCAVQSDDPDGICDTSGCHGKLRTKKDLEDVRGGPEWRRRHEEMLEACGKWPYEFKILPPVGVEPEEVAPDVHEASMAILQLPLPFAAPSFQEDAKNAQVRVPRSRVWQTAISFL</sequence>
<evidence type="ECO:0000259" key="2">
    <source>
        <dbReference type="PROSITE" id="PS50989"/>
    </source>
</evidence>
<dbReference type="Pfam" id="PF01039">
    <property type="entry name" value="Carboxyl_trans"/>
    <property type="match status" value="1"/>
</dbReference>
<dbReference type="Proteomes" id="UP001642484">
    <property type="component" value="Unassembled WGS sequence"/>
</dbReference>
<dbReference type="InterPro" id="IPR011763">
    <property type="entry name" value="COA_CT_C"/>
</dbReference>
<dbReference type="InterPro" id="IPR045190">
    <property type="entry name" value="MCCB/AccD1-like"/>
</dbReference>
<organism evidence="3 4">
    <name type="scientific">Durusdinium trenchii</name>
    <dbReference type="NCBI Taxonomy" id="1381693"/>
    <lineage>
        <taxon>Eukaryota</taxon>
        <taxon>Sar</taxon>
        <taxon>Alveolata</taxon>
        <taxon>Dinophyceae</taxon>
        <taxon>Suessiales</taxon>
        <taxon>Symbiodiniaceae</taxon>
        <taxon>Durusdinium</taxon>
    </lineage>
</organism>
<feature type="domain" description="CoA carboxyltransferase C-terminal" evidence="2">
    <location>
        <begin position="1"/>
        <end position="240"/>
    </location>
</feature>
<dbReference type="PANTHER" id="PTHR22855">
    <property type="entry name" value="ACETYL, PROPIONYL, PYRUVATE, AND GLUTACONYL CARBOXYLASE-RELATED"/>
    <property type="match status" value="1"/>
</dbReference>
<dbReference type="PANTHER" id="PTHR22855:SF13">
    <property type="entry name" value="METHYLCROTONOYL-COA CARBOXYLASE BETA CHAIN, MITOCHONDRIAL"/>
    <property type="match status" value="1"/>
</dbReference>
<dbReference type="Gene3D" id="3.90.226.10">
    <property type="entry name" value="2-enoyl-CoA Hydratase, Chain A, domain 1"/>
    <property type="match status" value="1"/>
</dbReference>
<dbReference type="SUPFAM" id="SSF52096">
    <property type="entry name" value="ClpP/crotonase"/>
    <property type="match status" value="1"/>
</dbReference>
<protein>
    <recommendedName>
        <fullName evidence="2">CoA carboxyltransferase C-terminal domain-containing protein</fullName>
    </recommendedName>
</protein>
<dbReference type="InterPro" id="IPR034733">
    <property type="entry name" value="AcCoA_carboxyl_beta"/>
</dbReference>
<evidence type="ECO:0000313" key="3">
    <source>
        <dbReference type="EMBL" id="CAK9072111.1"/>
    </source>
</evidence>
<comment type="similarity">
    <text evidence="1">Belongs to the AccD/PCCB family.</text>
</comment>
<evidence type="ECO:0000313" key="4">
    <source>
        <dbReference type="Proteomes" id="UP001642484"/>
    </source>
</evidence>
<dbReference type="EMBL" id="CAXAMN010022707">
    <property type="protein sequence ID" value="CAK9072111.1"/>
    <property type="molecule type" value="Genomic_DNA"/>
</dbReference>
<accession>A0ABP0P8U2</accession>
<name>A0ABP0P8U2_9DINO</name>
<comment type="caution">
    <text evidence="3">The sequence shown here is derived from an EMBL/GenBank/DDBJ whole genome shotgun (WGS) entry which is preliminary data.</text>
</comment>
<keyword evidence="4" id="KW-1185">Reference proteome</keyword>
<reference evidence="3 4" key="1">
    <citation type="submission" date="2024-02" db="EMBL/GenBank/DDBJ databases">
        <authorList>
            <person name="Chen Y."/>
            <person name="Shah S."/>
            <person name="Dougan E. K."/>
            <person name="Thang M."/>
            <person name="Chan C."/>
        </authorList>
    </citation>
    <scope>NUCLEOTIDE SEQUENCE [LARGE SCALE GENOMIC DNA]</scope>
</reference>
<dbReference type="PROSITE" id="PS50989">
    <property type="entry name" value="COA_CT_CTER"/>
    <property type="match status" value="1"/>
</dbReference>
<proteinExistence type="inferred from homology"/>
<dbReference type="InterPro" id="IPR029045">
    <property type="entry name" value="ClpP/crotonase-like_dom_sf"/>
</dbReference>
<gene>
    <name evidence="3" type="ORF">CCMP2556_LOCUS35469</name>
</gene>
<evidence type="ECO:0000256" key="1">
    <source>
        <dbReference type="ARBA" id="ARBA00006102"/>
    </source>
</evidence>